<dbReference type="InterPro" id="IPR036852">
    <property type="entry name" value="Peptidase_S8/S53_dom_sf"/>
</dbReference>
<protein>
    <submittedName>
        <fullName evidence="7">S8 family peptidase</fullName>
    </submittedName>
</protein>
<dbReference type="InterPro" id="IPR034045">
    <property type="entry name" value="Pep_S8_CspA-like"/>
</dbReference>
<evidence type="ECO:0000256" key="2">
    <source>
        <dbReference type="ARBA" id="ARBA00022670"/>
    </source>
</evidence>
<dbReference type="GO" id="GO:0006508">
    <property type="term" value="P:proteolysis"/>
    <property type="evidence" value="ECO:0007669"/>
    <property type="project" value="UniProtKB-KW"/>
</dbReference>
<evidence type="ECO:0000256" key="5">
    <source>
        <dbReference type="PROSITE-ProRule" id="PRU01240"/>
    </source>
</evidence>
<dbReference type="InterPro" id="IPR023827">
    <property type="entry name" value="Peptidase_S8_Asp-AS"/>
</dbReference>
<evidence type="ECO:0000256" key="1">
    <source>
        <dbReference type="ARBA" id="ARBA00011073"/>
    </source>
</evidence>
<dbReference type="PIRSF" id="PIRSF037894">
    <property type="entry name" value="Subtilisin_rel_CspABC"/>
    <property type="match status" value="1"/>
</dbReference>
<dbReference type="Gene3D" id="3.40.50.200">
    <property type="entry name" value="Peptidase S8/S53 domain"/>
    <property type="match status" value="1"/>
</dbReference>
<comment type="caution">
    <text evidence="5">Lacks conserved residue(s) required for the propagation of feature annotation.</text>
</comment>
<dbReference type="PROSITE" id="PS51892">
    <property type="entry name" value="SUBTILASE"/>
    <property type="match status" value="1"/>
</dbReference>
<evidence type="ECO:0000256" key="4">
    <source>
        <dbReference type="ARBA" id="ARBA00022825"/>
    </source>
</evidence>
<evidence type="ECO:0000259" key="6">
    <source>
        <dbReference type="Pfam" id="PF00082"/>
    </source>
</evidence>
<evidence type="ECO:0000313" key="7">
    <source>
        <dbReference type="EMBL" id="MDA3733818.1"/>
    </source>
</evidence>
<dbReference type="AlphaFoldDB" id="A0AA42J365"/>
<comment type="similarity">
    <text evidence="1 5">Belongs to the peptidase S8 family.</text>
</comment>
<dbReference type="RefSeq" id="WP_271013524.1">
    <property type="nucleotide sequence ID" value="NZ_JAQIFT010000068.1"/>
</dbReference>
<dbReference type="SUPFAM" id="SSF52743">
    <property type="entry name" value="Subtilisin-like"/>
    <property type="match status" value="1"/>
</dbReference>
<sequence length="554" mass="60131">MEEYKDYLIETPISIENFKQRYPNLIFAPISSSLIILSVPESAQNEFEALQQEIGSIYLPILLGLNAIDAVEQSNISTFHNYPFGELRGTGVLIGFIDTGIQYTNPLFTYEDNTTRIVSIWDQSIPGTGGPIYDYGTIYTEEQINQALKSNDPLSIVPSTDENGHGTMLAAIAAGNERGVPGGYVGGAPDASLAVVKLKPAKQYLRDIYLIKEGAVAYQDDDYLTGVNYLLNLAKDLNMPIAICTAIGSNQGGHDGDTVSERYLQTASTFENVIFTISGGNEANQGHHYSGKVTQGGSSLFEVNVGADEKGFVMYLWATSPDKLTVSVRTPLGGSTGKIPVNNIQVQAYTFPLENARLEVEYVVSDVTSGDQNIRFRFSNPTLGIWSITVYGESVVAGDYNVWLPRQGFVGEDTRFLQPDVNMTITTPGNAYESLIVGAYNGTDQSIYAGSSRGPTRNMVILPTLIAPGVNVLAPNLAGGYSRYSGTGVSTAVTSSACALLLEWAILKKNFFPMNTRIAKTILIRGARRSPNQVYPNNIEGYGKLDFQNSLILV</sequence>
<dbReference type="GO" id="GO:0004252">
    <property type="term" value="F:serine-type endopeptidase activity"/>
    <property type="evidence" value="ECO:0007669"/>
    <property type="project" value="InterPro"/>
</dbReference>
<keyword evidence="8" id="KW-1185">Reference proteome</keyword>
<dbReference type="InterPro" id="IPR015500">
    <property type="entry name" value="Peptidase_S8_subtilisin-rel"/>
</dbReference>
<name>A0AA42J365_9FIRM</name>
<gene>
    <name evidence="7" type="ORF">PBV87_20300</name>
</gene>
<keyword evidence="2" id="KW-0645">Protease</keyword>
<dbReference type="PANTHER" id="PTHR43806:SF11">
    <property type="entry name" value="CEREVISIN-RELATED"/>
    <property type="match status" value="1"/>
</dbReference>
<dbReference type="CDD" id="cd07478">
    <property type="entry name" value="Peptidases_S8_CspA-like"/>
    <property type="match status" value="1"/>
</dbReference>
<accession>A0AA42J365</accession>
<dbReference type="PRINTS" id="PR00723">
    <property type="entry name" value="SUBTILISIN"/>
</dbReference>
<dbReference type="InterPro" id="IPR000209">
    <property type="entry name" value="Peptidase_S8/S53_dom"/>
</dbReference>
<dbReference type="PROSITE" id="PS00136">
    <property type="entry name" value="SUBTILASE_ASP"/>
    <property type="match status" value="1"/>
</dbReference>
<dbReference type="InterPro" id="IPR017310">
    <property type="entry name" value="Pept_S8A_subtilisin_clostridia"/>
</dbReference>
<evidence type="ECO:0000313" key="8">
    <source>
        <dbReference type="Proteomes" id="UP001169242"/>
    </source>
</evidence>
<dbReference type="EMBL" id="JAQIFT010000068">
    <property type="protein sequence ID" value="MDA3733818.1"/>
    <property type="molecule type" value="Genomic_DNA"/>
</dbReference>
<proteinExistence type="inferred from homology"/>
<feature type="domain" description="Peptidase S8/S53" evidence="6">
    <location>
        <begin position="423"/>
        <end position="543"/>
    </location>
</feature>
<dbReference type="Proteomes" id="UP001169242">
    <property type="component" value="Unassembled WGS sequence"/>
</dbReference>
<evidence type="ECO:0000256" key="3">
    <source>
        <dbReference type="ARBA" id="ARBA00022801"/>
    </source>
</evidence>
<dbReference type="Gene3D" id="2.60.120.1290">
    <property type="match status" value="1"/>
</dbReference>
<comment type="caution">
    <text evidence="7">The sequence shown here is derived from an EMBL/GenBank/DDBJ whole genome shotgun (WGS) entry which is preliminary data.</text>
</comment>
<dbReference type="InterPro" id="IPR050131">
    <property type="entry name" value="Peptidase_S8_subtilisin-like"/>
</dbReference>
<dbReference type="Pfam" id="PF00082">
    <property type="entry name" value="Peptidase_S8"/>
    <property type="match status" value="2"/>
</dbReference>
<keyword evidence="4" id="KW-0720">Serine protease</keyword>
<organism evidence="7 8">
    <name type="scientific">Holtiella tumoricola</name>
    <dbReference type="NCBI Taxonomy" id="3018743"/>
    <lineage>
        <taxon>Bacteria</taxon>
        <taxon>Bacillati</taxon>
        <taxon>Bacillota</taxon>
        <taxon>Clostridia</taxon>
        <taxon>Lachnospirales</taxon>
        <taxon>Cellulosilyticaceae</taxon>
        <taxon>Holtiella</taxon>
    </lineage>
</organism>
<reference evidence="7" key="1">
    <citation type="journal article" date="2023" name="Int. J. Syst. Evol. Microbiol.">
        <title>&lt;i&gt;Holtiella tumoricola&lt;/i&gt; gen. nov. sp. nov., isolated from a human clinical sample.</title>
        <authorList>
            <person name="Allen-Vercoe E."/>
            <person name="Daigneault M.C."/>
            <person name="Vancuren S.J."/>
            <person name="Cochrane K."/>
            <person name="O'Neal L.L."/>
            <person name="Sankaranarayanan K."/>
            <person name="Lawson P.A."/>
        </authorList>
    </citation>
    <scope>NUCLEOTIDE SEQUENCE</scope>
    <source>
        <strain evidence="7">CC70A</strain>
    </source>
</reference>
<keyword evidence="3" id="KW-0378">Hydrolase</keyword>
<dbReference type="PANTHER" id="PTHR43806">
    <property type="entry name" value="PEPTIDASE S8"/>
    <property type="match status" value="1"/>
</dbReference>
<feature type="domain" description="Peptidase S8/S53" evidence="6">
    <location>
        <begin position="89"/>
        <end position="285"/>
    </location>
</feature>